<accession>A0A1K1RY98</accession>
<sequence>MHSIPFYPHDDDRLIMKKKDKEEVGNWLEHLEFISREIEYLMPLESRTEGNDLLSRELYSLRRENTLLMAALCRYENSMVNALECDSVDCDIYYLNNHEKHRGNYIGHLRKYENLKERVFARLLRGNRAS</sequence>
<reference evidence="1 2" key="1">
    <citation type="submission" date="2016-11" db="EMBL/GenBank/DDBJ databases">
        <authorList>
            <person name="Jaros S."/>
            <person name="Januszkiewicz K."/>
            <person name="Wedrychowicz H."/>
        </authorList>
    </citation>
    <scope>NUCLEOTIDE SEQUENCE [LARGE SCALE GENOMIC DNA]</scope>
    <source>
        <strain evidence="1 2">CGMCC 1.12145</strain>
    </source>
</reference>
<proteinExistence type="predicted"/>
<dbReference type="EMBL" id="FPJE01000040">
    <property type="protein sequence ID" value="SFW76813.1"/>
    <property type="molecule type" value="Genomic_DNA"/>
</dbReference>
<organism evidence="1 2">
    <name type="scientific">Sinomicrobium oceani</name>
    <dbReference type="NCBI Taxonomy" id="1150368"/>
    <lineage>
        <taxon>Bacteria</taxon>
        <taxon>Pseudomonadati</taxon>
        <taxon>Bacteroidota</taxon>
        <taxon>Flavobacteriia</taxon>
        <taxon>Flavobacteriales</taxon>
        <taxon>Flavobacteriaceae</taxon>
        <taxon>Sinomicrobium</taxon>
    </lineage>
</organism>
<keyword evidence="2" id="KW-1185">Reference proteome</keyword>
<dbReference type="RefSeq" id="WP_072319381.1">
    <property type="nucleotide sequence ID" value="NZ_FPJE01000040.1"/>
</dbReference>
<gene>
    <name evidence="1" type="ORF">SAMN02927921_04163</name>
</gene>
<dbReference type="AlphaFoldDB" id="A0A1K1RY98"/>
<protein>
    <submittedName>
        <fullName evidence="1">Uncharacterized protein</fullName>
    </submittedName>
</protein>
<name>A0A1K1RY98_9FLAO</name>
<evidence type="ECO:0000313" key="2">
    <source>
        <dbReference type="Proteomes" id="UP000182248"/>
    </source>
</evidence>
<dbReference type="Proteomes" id="UP000182248">
    <property type="component" value="Unassembled WGS sequence"/>
</dbReference>
<dbReference type="OrthoDB" id="1442351at2"/>
<evidence type="ECO:0000313" key="1">
    <source>
        <dbReference type="EMBL" id="SFW76813.1"/>
    </source>
</evidence>